<dbReference type="PANTHER" id="PTHR22799">
    <property type="entry name" value="TETRANECTIN-RELATED"/>
    <property type="match status" value="1"/>
</dbReference>
<dbReference type="InterPro" id="IPR016187">
    <property type="entry name" value="CTDL_fold"/>
</dbReference>
<dbReference type="Proteomes" id="UP000695000">
    <property type="component" value="Unplaced"/>
</dbReference>
<evidence type="ECO:0000256" key="2">
    <source>
        <dbReference type="ARBA" id="ARBA00022525"/>
    </source>
</evidence>
<protein>
    <submittedName>
        <fullName evidence="7">Uncharacterized protein LOC108560683 isoform X1</fullName>
    </submittedName>
</protein>
<dbReference type="PROSITE" id="PS50041">
    <property type="entry name" value="C_TYPE_LECTIN_2"/>
    <property type="match status" value="1"/>
</dbReference>
<keyword evidence="6" id="KW-1185">Reference proteome</keyword>
<dbReference type="GeneID" id="108560683"/>
<dbReference type="Pfam" id="PF00059">
    <property type="entry name" value="Lectin_C"/>
    <property type="match status" value="1"/>
</dbReference>
<dbReference type="SUPFAM" id="SSF56436">
    <property type="entry name" value="C-type lectin-like"/>
    <property type="match status" value="1"/>
</dbReference>
<evidence type="ECO:0000256" key="4">
    <source>
        <dbReference type="ARBA" id="ARBA00022734"/>
    </source>
</evidence>
<dbReference type="RefSeq" id="XP_017773827.1">
    <property type="nucleotide sequence ID" value="XM_017918338.1"/>
</dbReference>
<reference evidence="7" key="1">
    <citation type="submission" date="2025-08" db="UniProtKB">
        <authorList>
            <consortium name="RefSeq"/>
        </authorList>
    </citation>
    <scope>IDENTIFICATION</scope>
    <source>
        <tissue evidence="7">Whole Larva</tissue>
    </source>
</reference>
<keyword evidence="2" id="KW-0964">Secreted</keyword>
<feature type="domain" description="C-type lectin" evidence="5">
    <location>
        <begin position="134"/>
        <end position="250"/>
    </location>
</feature>
<comment type="subcellular location">
    <subcellularLocation>
        <location evidence="1">Secreted</location>
    </subcellularLocation>
</comment>
<sequence length="293" mass="33488">MYINAKIKVLFLVVHFCITILGVRQCLLEELRLRKYHKVKACRRSQATITSQTNVRDLSECISYAREKKGLAFNFSPFYVKDSRINVHNCQVLGCPETANLTTLVKDAAFDYYSSYGNYSALDNSHCIKSIGMFRLIDVKENYSTAIDQCQKLGGDLAHILSESRTNALSNLVSNFVRDWYKVAFVGLDDTRREGLFETPLGDPITCYRFRAWGPGQPRNVMKSDDCVVLDSKKTWKVISCSHTLPFLCEYYPSSAISGSYEDVDCDDLDDSEEQGECITDKRKTNRIKRRCY</sequence>
<dbReference type="Gene3D" id="3.10.100.10">
    <property type="entry name" value="Mannose-Binding Protein A, subunit A"/>
    <property type="match status" value="1"/>
</dbReference>
<dbReference type="PANTHER" id="PTHR22799:SF1">
    <property type="entry name" value="C-TYPE LECTIN DOMAIN FAMILY 11 MEMBER A"/>
    <property type="match status" value="1"/>
</dbReference>
<evidence type="ECO:0000259" key="5">
    <source>
        <dbReference type="PROSITE" id="PS50041"/>
    </source>
</evidence>
<proteinExistence type="predicted"/>
<evidence type="ECO:0000313" key="6">
    <source>
        <dbReference type="Proteomes" id="UP000695000"/>
    </source>
</evidence>
<evidence type="ECO:0000313" key="7">
    <source>
        <dbReference type="RefSeq" id="XP_017773827.1"/>
    </source>
</evidence>
<dbReference type="SMART" id="SM00034">
    <property type="entry name" value="CLECT"/>
    <property type="match status" value="1"/>
</dbReference>
<dbReference type="InterPro" id="IPR051663">
    <property type="entry name" value="CLec_Tetranectin-domain"/>
</dbReference>
<evidence type="ECO:0000256" key="3">
    <source>
        <dbReference type="ARBA" id="ARBA00022729"/>
    </source>
</evidence>
<keyword evidence="3" id="KW-0732">Signal</keyword>
<evidence type="ECO:0000256" key="1">
    <source>
        <dbReference type="ARBA" id="ARBA00004613"/>
    </source>
</evidence>
<gene>
    <name evidence="7" type="primary">LOC108560683</name>
</gene>
<name>A0ABM1MGX7_NICVS</name>
<organism evidence="6 7">
    <name type="scientific">Nicrophorus vespilloides</name>
    <name type="common">Boreal carrion beetle</name>
    <dbReference type="NCBI Taxonomy" id="110193"/>
    <lineage>
        <taxon>Eukaryota</taxon>
        <taxon>Metazoa</taxon>
        <taxon>Ecdysozoa</taxon>
        <taxon>Arthropoda</taxon>
        <taxon>Hexapoda</taxon>
        <taxon>Insecta</taxon>
        <taxon>Pterygota</taxon>
        <taxon>Neoptera</taxon>
        <taxon>Endopterygota</taxon>
        <taxon>Coleoptera</taxon>
        <taxon>Polyphaga</taxon>
        <taxon>Staphyliniformia</taxon>
        <taxon>Silphidae</taxon>
        <taxon>Nicrophorinae</taxon>
        <taxon>Nicrophorus</taxon>
    </lineage>
</organism>
<dbReference type="InterPro" id="IPR001304">
    <property type="entry name" value="C-type_lectin-like"/>
</dbReference>
<accession>A0ABM1MGX7</accession>
<keyword evidence="4" id="KW-0430">Lectin</keyword>
<dbReference type="InterPro" id="IPR016186">
    <property type="entry name" value="C-type_lectin-like/link_sf"/>
</dbReference>